<dbReference type="GO" id="GO:0003677">
    <property type="term" value="F:DNA binding"/>
    <property type="evidence" value="ECO:0007669"/>
    <property type="project" value="InterPro"/>
</dbReference>
<evidence type="ECO:0000256" key="3">
    <source>
        <dbReference type="ARBA" id="ARBA00023082"/>
    </source>
</evidence>
<dbReference type="GO" id="GO:0016987">
    <property type="term" value="F:sigma factor activity"/>
    <property type="evidence" value="ECO:0007669"/>
    <property type="project" value="UniProtKB-KW"/>
</dbReference>
<dbReference type="OrthoDB" id="9784272at2"/>
<evidence type="ECO:0000259" key="6">
    <source>
        <dbReference type="Pfam" id="PF04542"/>
    </source>
</evidence>
<dbReference type="AlphaFoldDB" id="A0A318TW40"/>
<proteinExistence type="inferred from homology"/>
<sequence>MVAMDNPRSDRSATPDILSDCIVRIAAQQDQAAFETLFKHFAPRLKSYFIKRGGDPALAEEITQEALVALWKNAEQFDPAKASASTWIFTIARNLSIDRFRQARRPSFDPNDPAFIPDEEEPPDRKLERAEAEQNLREVMNSLSVHEKSILMLSFYENHSHGEIAKRLGLPIGTVKSRIRLAFGKLRAALDAQSGVRP</sequence>
<evidence type="ECO:0000256" key="5">
    <source>
        <dbReference type="SAM" id="MobiDB-lite"/>
    </source>
</evidence>
<dbReference type="Proteomes" id="UP000248148">
    <property type="component" value="Unassembled WGS sequence"/>
</dbReference>
<reference evidence="8 9" key="1">
    <citation type="submission" date="2018-06" db="EMBL/GenBank/DDBJ databases">
        <title>Genomic Encyclopedia of Archaeal and Bacterial Type Strains, Phase II (KMG-II): from individual species to whole genera.</title>
        <authorList>
            <person name="Goeker M."/>
        </authorList>
    </citation>
    <scope>NUCLEOTIDE SEQUENCE [LARGE SCALE GENOMIC DNA]</scope>
    <source>
        <strain evidence="8 9">JCM 11668</strain>
    </source>
</reference>
<dbReference type="Pfam" id="PF08281">
    <property type="entry name" value="Sigma70_r4_2"/>
    <property type="match status" value="1"/>
</dbReference>
<name>A0A318TW40_9BRAD</name>
<dbReference type="InterPro" id="IPR013249">
    <property type="entry name" value="RNA_pol_sigma70_r4_t2"/>
</dbReference>
<feature type="region of interest" description="Disordered" evidence="5">
    <location>
        <begin position="104"/>
        <end position="125"/>
    </location>
</feature>
<dbReference type="PANTHER" id="PTHR43133:SF62">
    <property type="entry name" value="RNA POLYMERASE SIGMA FACTOR SIGZ"/>
    <property type="match status" value="1"/>
</dbReference>
<dbReference type="PANTHER" id="PTHR43133">
    <property type="entry name" value="RNA POLYMERASE ECF-TYPE SIGMA FACTO"/>
    <property type="match status" value="1"/>
</dbReference>
<keyword evidence="2" id="KW-0805">Transcription regulation</keyword>
<evidence type="ECO:0000256" key="1">
    <source>
        <dbReference type="ARBA" id="ARBA00010641"/>
    </source>
</evidence>
<evidence type="ECO:0000256" key="2">
    <source>
        <dbReference type="ARBA" id="ARBA00023015"/>
    </source>
</evidence>
<accession>A0A318TW40</accession>
<evidence type="ECO:0000313" key="9">
    <source>
        <dbReference type="Proteomes" id="UP000248148"/>
    </source>
</evidence>
<keyword evidence="3" id="KW-0731">Sigma factor</keyword>
<evidence type="ECO:0000259" key="7">
    <source>
        <dbReference type="Pfam" id="PF08281"/>
    </source>
</evidence>
<feature type="domain" description="RNA polymerase sigma-70 region 2" evidence="6">
    <location>
        <begin position="37"/>
        <end position="105"/>
    </location>
</feature>
<dbReference type="InterPro" id="IPR007627">
    <property type="entry name" value="RNA_pol_sigma70_r2"/>
</dbReference>
<feature type="domain" description="RNA polymerase sigma factor 70 region 4 type 2" evidence="7">
    <location>
        <begin position="134"/>
        <end position="186"/>
    </location>
</feature>
<organism evidence="8 9">
    <name type="scientific">Rhodopseudomonas faecalis</name>
    <dbReference type="NCBI Taxonomy" id="99655"/>
    <lineage>
        <taxon>Bacteria</taxon>
        <taxon>Pseudomonadati</taxon>
        <taxon>Pseudomonadota</taxon>
        <taxon>Alphaproteobacteria</taxon>
        <taxon>Hyphomicrobiales</taxon>
        <taxon>Nitrobacteraceae</taxon>
        <taxon>Rhodopseudomonas</taxon>
    </lineage>
</organism>
<dbReference type="Pfam" id="PF04542">
    <property type="entry name" value="Sigma70_r2"/>
    <property type="match status" value="1"/>
</dbReference>
<evidence type="ECO:0000256" key="4">
    <source>
        <dbReference type="ARBA" id="ARBA00023163"/>
    </source>
</evidence>
<gene>
    <name evidence="8" type="ORF">BJ122_105167</name>
</gene>
<dbReference type="InterPro" id="IPR039425">
    <property type="entry name" value="RNA_pol_sigma-70-like"/>
</dbReference>
<protein>
    <submittedName>
        <fullName evidence="8">RNA polymerase sigma-70 factor (ECF subfamily)</fullName>
    </submittedName>
</protein>
<comment type="caution">
    <text evidence="8">The sequence shown here is derived from an EMBL/GenBank/DDBJ whole genome shotgun (WGS) entry which is preliminary data.</text>
</comment>
<dbReference type="SUPFAM" id="SSF88659">
    <property type="entry name" value="Sigma3 and sigma4 domains of RNA polymerase sigma factors"/>
    <property type="match status" value="1"/>
</dbReference>
<dbReference type="InterPro" id="IPR036388">
    <property type="entry name" value="WH-like_DNA-bd_sf"/>
</dbReference>
<dbReference type="InterPro" id="IPR014284">
    <property type="entry name" value="RNA_pol_sigma-70_dom"/>
</dbReference>
<dbReference type="Gene3D" id="1.10.10.10">
    <property type="entry name" value="Winged helix-like DNA-binding domain superfamily/Winged helix DNA-binding domain"/>
    <property type="match status" value="1"/>
</dbReference>
<keyword evidence="9" id="KW-1185">Reference proteome</keyword>
<comment type="similarity">
    <text evidence="1">Belongs to the sigma-70 factor family. ECF subfamily.</text>
</comment>
<dbReference type="SUPFAM" id="SSF88946">
    <property type="entry name" value="Sigma2 domain of RNA polymerase sigma factors"/>
    <property type="match status" value="1"/>
</dbReference>
<dbReference type="EMBL" id="QJTI01000005">
    <property type="protein sequence ID" value="PYF03909.1"/>
    <property type="molecule type" value="Genomic_DNA"/>
</dbReference>
<evidence type="ECO:0000313" key="8">
    <source>
        <dbReference type="EMBL" id="PYF03909.1"/>
    </source>
</evidence>
<dbReference type="Gene3D" id="1.10.1740.10">
    <property type="match status" value="1"/>
</dbReference>
<dbReference type="NCBIfam" id="TIGR02937">
    <property type="entry name" value="sigma70-ECF"/>
    <property type="match status" value="1"/>
</dbReference>
<dbReference type="CDD" id="cd06171">
    <property type="entry name" value="Sigma70_r4"/>
    <property type="match status" value="1"/>
</dbReference>
<dbReference type="InterPro" id="IPR013325">
    <property type="entry name" value="RNA_pol_sigma_r2"/>
</dbReference>
<dbReference type="GO" id="GO:0006352">
    <property type="term" value="P:DNA-templated transcription initiation"/>
    <property type="evidence" value="ECO:0007669"/>
    <property type="project" value="InterPro"/>
</dbReference>
<keyword evidence="4" id="KW-0804">Transcription</keyword>
<dbReference type="InterPro" id="IPR013324">
    <property type="entry name" value="RNA_pol_sigma_r3/r4-like"/>
</dbReference>